<evidence type="ECO:0000313" key="1">
    <source>
        <dbReference type="EMBL" id="CUP59452.1"/>
    </source>
</evidence>
<organism evidence="1 2">
    <name type="scientific">Blautia obeum</name>
    <dbReference type="NCBI Taxonomy" id="40520"/>
    <lineage>
        <taxon>Bacteria</taxon>
        <taxon>Bacillati</taxon>
        <taxon>Bacillota</taxon>
        <taxon>Clostridia</taxon>
        <taxon>Lachnospirales</taxon>
        <taxon>Lachnospiraceae</taxon>
        <taxon>Blautia</taxon>
    </lineage>
</organism>
<proteinExistence type="predicted"/>
<accession>A0A174PEN6</accession>
<sequence length="82" mass="9763">MANLKICQIREVFFIKTGWFIYENDERNVKSISGPFADEDILFACAKMLHKSKYFEKYRFSNEAKKIYIGSHYRSVKDVELL</sequence>
<dbReference type="AlphaFoldDB" id="A0A174PEN6"/>
<name>A0A174PEN6_9FIRM</name>
<dbReference type="Proteomes" id="UP000095762">
    <property type="component" value="Unassembled WGS sequence"/>
</dbReference>
<gene>
    <name evidence="1" type="ORF">ERS852569_00101</name>
</gene>
<dbReference type="RefSeq" id="WP_155513355.1">
    <property type="nucleotide sequence ID" value="NZ_CZBP01000001.1"/>
</dbReference>
<dbReference type="EMBL" id="CZBP01000001">
    <property type="protein sequence ID" value="CUP59452.1"/>
    <property type="molecule type" value="Genomic_DNA"/>
</dbReference>
<protein>
    <submittedName>
        <fullName evidence="1">Uncharacterized protein</fullName>
    </submittedName>
</protein>
<reference evidence="1 2" key="1">
    <citation type="submission" date="2015-09" db="EMBL/GenBank/DDBJ databases">
        <authorList>
            <consortium name="Pathogen Informatics"/>
        </authorList>
    </citation>
    <scope>NUCLEOTIDE SEQUENCE [LARGE SCALE GENOMIC DNA]</scope>
    <source>
        <strain evidence="1 2">2789STDY5834957</strain>
    </source>
</reference>
<evidence type="ECO:0000313" key="2">
    <source>
        <dbReference type="Proteomes" id="UP000095762"/>
    </source>
</evidence>